<evidence type="ECO:0000256" key="2">
    <source>
        <dbReference type="ARBA" id="ARBA00001974"/>
    </source>
</evidence>
<dbReference type="InterPro" id="IPR036188">
    <property type="entry name" value="FAD/NAD-bd_sf"/>
</dbReference>
<dbReference type="PANTHER" id="PTHR45968">
    <property type="entry name" value="OSJNBA0019K04.7 PROTEIN"/>
    <property type="match status" value="1"/>
</dbReference>
<dbReference type="PIRSF" id="PIRSF000137">
    <property type="entry name" value="Alcohol_oxidase"/>
    <property type="match status" value="1"/>
</dbReference>
<proteinExistence type="inferred from homology"/>
<evidence type="ECO:0000256" key="3">
    <source>
        <dbReference type="ARBA" id="ARBA00010790"/>
    </source>
</evidence>
<dbReference type="PROSITE" id="PS00624">
    <property type="entry name" value="GMC_OXRED_2"/>
    <property type="match status" value="1"/>
</dbReference>
<evidence type="ECO:0000256" key="7">
    <source>
        <dbReference type="ARBA" id="ARBA00022729"/>
    </source>
</evidence>
<feature type="binding site" evidence="12">
    <location>
        <position position="243"/>
    </location>
    <ligand>
        <name>FAD</name>
        <dbReference type="ChEBI" id="CHEBI:57692"/>
    </ligand>
</feature>
<feature type="signal peptide" evidence="15">
    <location>
        <begin position="1"/>
        <end position="19"/>
    </location>
</feature>
<keyword evidence="8 12" id="KW-0274">FAD</keyword>
<evidence type="ECO:0000256" key="15">
    <source>
        <dbReference type="SAM" id="SignalP"/>
    </source>
</evidence>
<feature type="domain" description="Glucose-methanol-choline oxidoreductase N-terminal" evidence="16">
    <location>
        <begin position="125"/>
        <end position="148"/>
    </location>
</feature>
<sequence length="561" mass="61121">MASLLLLMLVVVVAYICNSQLEVLALATPYDLDFSYMKSVYNATDLPLEEEYDYIIVGGGAAGCPLAATLSEEYSVLVLERGSVPAAHPTVLNANGILANLLQEDDGNTPAQRFTSEDGVAIVRGRVLGGSTMINGGFYSRADDHFYNESGILWDMDMVDKAYQWVEETIVSLQSNLSPWQSTFKQALLEAGVGPDNGLSLLHLIGTKASGSTFDDRGRRHGSVEFLNRGKLNNLKIAVEAYVERIIFSSHTTILSATGVVYTDSKGKIHMAFVRDKGEVILSAGAIGSPQLLLLSGIGPNSYLSSLKIPVVHQNPDVGNFMADNPRNNINIVVPFALEPSIAQVIGITSDKNIIEALSYNLPFSFPSPFGLFPNSTSPLNFSIATISEKFSGPFSTGSLRLMSSSEVRVSPSVRFNYFANAVDLARCVRGMRKVGDMLKTDSMEPLKFQDLGSTQGFKYLGPSLPKNYEYDDASMETYCRNTVTTFWHYHGGCVVGKVVDGDFRVIGTNSLRVVDGSIFNTSPGTNPQATIMMIGRYIGLKMLQERRAADLHPFNIVMLN</sequence>
<dbReference type="Pfam" id="PF00732">
    <property type="entry name" value="GMC_oxred_N"/>
    <property type="match status" value="1"/>
</dbReference>
<keyword evidence="10" id="KW-0325">Glycoprotein</keyword>
<evidence type="ECO:0000256" key="5">
    <source>
        <dbReference type="ARBA" id="ARBA00013074"/>
    </source>
</evidence>
<evidence type="ECO:0000313" key="19">
    <source>
        <dbReference type="Proteomes" id="UP000796880"/>
    </source>
</evidence>
<name>A0A8K0HI27_9ROSA</name>
<evidence type="ECO:0000256" key="6">
    <source>
        <dbReference type="ARBA" id="ARBA00022630"/>
    </source>
</evidence>
<protein>
    <recommendedName>
        <fullName evidence="5">(R)-mandelonitrile lyase</fullName>
        <ecNumber evidence="5">4.1.2.10</ecNumber>
    </recommendedName>
</protein>
<dbReference type="InterPro" id="IPR012132">
    <property type="entry name" value="GMC_OxRdtase"/>
</dbReference>
<evidence type="ECO:0000256" key="14">
    <source>
        <dbReference type="RuleBase" id="RU003968"/>
    </source>
</evidence>
<comment type="caution">
    <text evidence="18">The sequence shown here is derived from an EMBL/GenBank/DDBJ whole genome shotgun (WGS) entry which is preliminary data.</text>
</comment>
<comment type="subunit">
    <text evidence="4">Monomer.</text>
</comment>
<dbReference type="Proteomes" id="UP000796880">
    <property type="component" value="Unassembled WGS sequence"/>
</dbReference>
<feature type="binding site" evidence="12">
    <location>
        <position position="517"/>
    </location>
    <ligand>
        <name>FAD</name>
        <dbReference type="ChEBI" id="CHEBI:57692"/>
    </ligand>
</feature>
<evidence type="ECO:0000256" key="9">
    <source>
        <dbReference type="ARBA" id="ARBA00023157"/>
    </source>
</evidence>
<dbReference type="Gene3D" id="3.30.410.40">
    <property type="match status" value="1"/>
</dbReference>
<evidence type="ECO:0000256" key="11">
    <source>
        <dbReference type="ARBA" id="ARBA00023239"/>
    </source>
</evidence>
<dbReference type="InterPro" id="IPR000172">
    <property type="entry name" value="GMC_OxRdtase_N"/>
</dbReference>
<dbReference type="SUPFAM" id="SSF54373">
    <property type="entry name" value="FAD-linked reductases, C-terminal domain"/>
    <property type="match status" value="1"/>
</dbReference>
<feature type="binding site" evidence="12">
    <location>
        <begin position="528"/>
        <end position="529"/>
    </location>
    <ligand>
        <name>FAD</name>
        <dbReference type="ChEBI" id="CHEBI:57692"/>
    </ligand>
</feature>
<comment type="similarity">
    <text evidence="3 14">Belongs to the GMC oxidoreductase family.</text>
</comment>
<dbReference type="EC" id="4.1.2.10" evidence="5"/>
<evidence type="ECO:0000256" key="13">
    <source>
        <dbReference type="PIRSR" id="PIRSR000137-3"/>
    </source>
</evidence>
<evidence type="ECO:0000256" key="12">
    <source>
        <dbReference type="PIRSR" id="PIRSR000137-2"/>
    </source>
</evidence>
<dbReference type="Gene3D" id="3.50.50.60">
    <property type="entry name" value="FAD/NAD(P)-binding domain"/>
    <property type="match status" value="1"/>
</dbReference>
<dbReference type="EMBL" id="VOIH02000002">
    <property type="protein sequence ID" value="KAF3452831.1"/>
    <property type="molecule type" value="Genomic_DNA"/>
</dbReference>
<feature type="binding site" evidence="12">
    <location>
        <position position="127"/>
    </location>
    <ligand>
        <name>FAD</name>
        <dbReference type="ChEBI" id="CHEBI:57692"/>
    </ligand>
</feature>
<feature type="binding site" evidence="12">
    <location>
        <begin position="80"/>
        <end position="81"/>
    </location>
    <ligand>
        <name>FAD</name>
        <dbReference type="ChEBI" id="CHEBI:57692"/>
    </ligand>
</feature>
<evidence type="ECO:0000256" key="1">
    <source>
        <dbReference type="ARBA" id="ARBA00001147"/>
    </source>
</evidence>
<dbReference type="OrthoDB" id="269227at2759"/>
<evidence type="ECO:0000256" key="4">
    <source>
        <dbReference type="ARBA" id="ARBA00011245"/>
    </source>
</evidence>
<keyword evidence="6 14" id="KW-0285">Flavoprotein</keyword>
<evidence type="ECO:0000256" key="8">
    <source>
        <dbReference type="ARBA" id="ARBA00022827"/>
    </source>
</evidence>
<gene>
    <name evidence="18" type="ORF">FNV43_RR03264</name>
</gene>
<dbReference type="AlphaFoldDB" id="A0A8K0HI27"/>
<dbReference type="InterPro" id="IPR007867">
    <property type="entry name" value="GMC_OxRtase_C"/>
</dbReference>
<feature type="chain" id="PRO_5035446019" description="(R)-mandelonitrile lyase" evidence="15">
    <location>
        <begin position="20"/>
        <end position="561"/>
    </location>
</feature>
<organism evidence="18 19">
    <name type="scientific">Rhamnella rubrinervis</name>
    <dbReference type="NCBI Taxonomy" id="2594499"/>
    <lineage>
        <taxon>Eukaryota</taxon>
        <taxon>Viridiplantae</taxon>
        <taxon>Streptophyta</taxon>
        <taxon>Embryophyta</taxon>
        <taxon>Tracheophyta</taxon>
        <taxon>Spermatophyta</taxon>
        <taxon>Magnoliopsida</taxon>
        <taxon>eudicotyledons</taxon>
        <taxon>Gunneridae</taxon>
        <taxon>Pentapetalae</taxon>
        <taxon>rosids</taxon>
        <taxon>fabids</taxon>
        <taxon>Rosales</taxon>
        <taxon>Rhamnaceae</taxon>
        <taxon>rhamnoid group</taxon>
        <taxon>Rhamneae</taxon>
        <taxon>Rhamnella</taxon>
    </lineage>
</organism>
<dbReference type="InterPro" id="IPR051871">
    <property type="entry name" value="GMC_Oxidoreductase-Related"/>
</dbReference>
<feature type="domain" description="Glucose-methanol-choline oxidoreductase N-terminal" evidence="17">
    <location>
        <begin position="285"/>
        <end position="299"/>
    </location>
</feature>
<evidence type="ECO:0000259" key="16">
    <source>
        <dbReference type="PROSITE" id="PS00623"/>
    </source>
</evidence>
<keyword evidence="19" id="KW-1185">Reference proteome</keyword>
<evidence type="ECO:0000256" key="10">
    <source>
        <dbReference type="ARBA" id="ARBA00023180"/>
    </source>
</evidence>
<accession>A0A8K0HI27</accession>
<dbReference type="GO" id="GO:0016614">
    <property type="term" value="F:oxidoreductase activity, acting on CH-OH group of donors"/>
    <property type="evidence" value="ECO:0007669"/>
    <property type="project" value="InterPro"/>
</dbReference>
<dbReference type="PROSITE" id="PS00623">
    <property type="entry name" value="GMC_OXRED_1"/>
    <property type="match status" value="1"/>
</dbReference>
<dbReference type="PANTHER" id="PTHR45968:SF23">
    <property type="entry name" value="GLUCOSE-METHANOL-CHOLINE OXIDOREDUCTASE N-TERMINAL DOMAIN-CONTAINING PROTEIN"/>
    <property type="match status" value="1"/>
</dbReference>
<dbReference type="SUPFAM" id="SSF51905">
    <property type="entry name" value="FAD/NAD(P)-binding domain"/>
    <property type="match status" value="1"/>
</dbReference>
<evidence type="ECO:0000259" key="17">
    <source>
        <dbReference type="PROSITE" id="PS00624"/>
    </source>
</evidence>
<dbReference type="GO" id="GO:0050660">
    <property type="term" value="F:flavin adenine dinucleotide binding"/>
    <property type="evidence" value="ECO:0007669"/>
    <property type="project" value="InterPro"/>
</dbReference>
<keyword evidence="7 15" id="KW-0732">Signal</keyword>
<evidence type="ECO:0000313" key="18">
    <source>
        <dbReference type="EMBL" id="KAF3452831.1"/>
    </source>
</evidence>
<keyword evidence="9 13" id="KW-1015">Disulfide bond</keyword>
<dbReference type="Pfam" id="PF05199">
    <property type="entry name" value="GMC_oxred_C"/>
    <property type="match status" value="1"/>
</dbReference>
<reference evidence="18" key="1">
    <citation type="submission" date="2020-03" db="EMBL/GenBank/DDBJ databases">
        <title>A high-quality chromosome-level genome assembly of a woody plant with both climbing and erect habits, Rhamnella rubrinervis.</title>
        <authorList>
            <person name="Lu Z."/>
            <person name="Yang Y."/>
            <person name="Zhu X."/>
            <person name="Sun Y."/>
        </authorList>
    </citation>
    <scope>NUCLEOTIDE SEQUENCE</scope>
    <source>
        <strain evidence="18">BYM</strain>
        <tissue evidence="18">Leaf</tissue>
    </source>
</reference>
<feature type="disulfide bond" evidence="13">
    <location>
        <begin position="428"/>
        <end position="480"/>
    </location>
</feature>
<comment type="cofactor">
    <cofactor evidence="2 12">
        <name>FAD</name>
        <dbReference type="ChEBI" id="CHEBI:57692"/>
    </cofactor>
</comment>
<feature type="binding site" evidence="12">
    <location>
        <begin position="488"/>
        <end position="489"/>
    </location>
    <ligand>
        <name>FAD</name>
        <dbReference type="ChEBI" id="CHEBI:57692"/>
    </ligand>
</feature>
<keyword evidence="11" id="KW-0456">Lyase</keyword>
<comment type="catalytic activity">
    <reaction evidence="1">
        <text>(R)-mandelonitrile = benzaldehyde + hydrogen cyanide</text>
        <dbReference type="Rhea" id="RHEA:18313"/>
        <dbReference type="ChEBI" id="CHEBI:17169"/>
        <dbReference type="ChEBI" id="CHEBI:18407"/>
        <dbReference type="ChEBI" id="CHEBI:18450"/>
        <dbReference type="EC" id="4.1.2.10"/>
    </reaction>
</comment>
<dbReference type="GO" id="GO:0046593">
    <property type="term" value="F:mandelonitrile lyase activity"/>
    <property type="evidence" value="ECO:0007669"/>
    <property type="project" value="UniProtKB-EC"/>
</dbReference>